<feature type="domain" description="DUF2147" evidence="2">
    <location>
        <begin position="35"/>
        <end position="130"/>
    </location>
</feature>
<dbReference type="InterPro" id="IPR019223">
    <property type="entry name" value="DUF2147"/>
</dbReference>
<organism evidence="3 4">
    <name type="scientific">Ancylobacter mangrovi</name>
    <dbReference type="NCBI Taxonomy" id="2972472"/>
    <lineage>
        <taxon>Bacteria</taxon>
        <taxon>Pseudomonadati</taxon>
        <taxon>Pseudomonadota</taxon>
        <taxon>Alphaproteobacteria</taxon>
        <taxon>Hyphomicrobiales</taxon>
        <taxon>Xanthobacteraceae</taxon>
        <taxon>Ancylobacter</taxon>
    </lineage>
</organism>
<proteinExistence type="predicted"/>
<dbReference type="PANTHER" id="PTHR36919:SF2">
    <property type="entry name" value="BLL6627 PROTEIN"/>
    <property type="match status" value="1"/>
</dbReference>
<name>A0A9X2PKG0_9HYPH</name>
<dbReference type="Gene3D" id="2.40.128.520">
    <property type="match status" value="1"/>
</dbReference>
<dbReference type="PANTHER" id="PTHR36919">
    <property type="entry name" value="BLR1215 PROTEIN"/>
    <property type="match status" value="1"/>
</dbReference>
<dbReference type="Pfam" id="PF09917">
    <property type="entry name" value="DUF2147"/>
    <property type="match status" value="1"/>
</dbReference>
<feature type="chain" id="PRO_5040866014" evidence="1">
    <location>
        <begin position="29"/>
        <end position="132"/>
    </location>
</feature>
<feature type="signal peptide" evidence="1">
    <location>
        <begin position="1"/>
        <end position="28"/>
    </location>
</feature>
<dbReference type="RefSeq" id="WP_258734867.1">
    <property type="nucleotide sequence ID" value="NZ_JANTHZ010000014.1"/>
</dbReference>
<reference evidence="3" key="1">
    <citation type="submission" date="2022-08" db="EMBL/GenBank/DDBJ databases">
        <authorList>
            <person name="Li F."/>
        </authorList>
    </citation>
    <scope>NUCLEOTIDE SEQUENCE</scope>
    <source>
        <strain evidence="3">MQZ15Z-1</strain>
    </source>
</reference>
<keyword evidence="1" id="KW-0732">Signal</keyword>
<evidence type="ECO:0000256" key="1">
    <source>
        <dbReference type="SAM" id="SignalP"/>
    </source>
</evidence>
<evidence type="ECO:0000313" key="4">
    <source>
        <dbReference type="Proteomes" id="UP001151088"/>
    </source>
</evidence>
<gene>
    <name evidence="3" type="ORF">NVS89_21715</name>
</gene>
<evidence type="ECO:0000313" key="3">
    <source>
        <dbReference type="EMBL" id="MCS0497715.1"/>
    </source>
</evidence>
<accession>A0A9X2PKG0</accession>
<dbReference type="AlphaFoldDB" id="A0A9X2PKG0"/>
<dbReference type="Proteomes" id="UP001151088">
    <property type="component" value="Unassembled WGS sequence"/>
</dbReference>
<keyword evidence="4" id="KW-1185">Reference proteome</keyword>
<sequence length="132" mass="14072">MHRRLAPVLALALAPALATTLVPAPARAGSPDPFGVWNRGDGNARVRIAPCDDKICAVNLWIGDTSGGEAVGDRLVLALQPQDADTLTGTAYDPQRDLTYSMRMTVGKDQLETRGCILGGLICRSVSWSRVE</sequence>
<protein>
    <submittedName>
        <fullName evidence="3">DUF2147 domain-containing protein</fullName>
    </submittedName>
</protein>
<comment type="caution">
    <text evidence="3">The sequence shown here is derived from an EMBL/GenBank/DDBJ whole genome shotgun (WGS) entry which is preliminary data.</text>
</comment>
<dbReference type="EMBL" id="JANTHZ010000014">
    <property type="protein sequence ID" value="MCS0497715.1"/>
    <property type="molecule type" value="Genomic_DNA"/>
</dbReference>
<evidence type="ECO:0000259" key="2">
    <source>
        <dbReference type="Pfam" id="PF09917"/>
    </source>
</evidence>